<gene>
    <name evidence="1" type="ORF">FRZ67_02630</name>
</gene>
<reference evidence="1 2" key="1">
    <citation type="journal article" date="2016" name="Int. J. Syst. Evol. Microbiol.">
        <title>Panacibacter ginsenosidivorans gen. nov., sp. nov., with ginsenoside converting activity isolated from soil of a ginseng field.</title>
        <authorList>
            <person name="Siddiqi M.Z."/>
            <person name="Muhammad Shafi S."/>
            <person name="Choi K.D."/>
            <person name="Im W.T."/>
        </authorList>
    </citation>
    <scope>NUCLEOTIDE SEQUENCE [LARGE SCALE GENOMIC DNA]</scope>
    <source>
        <strain evidence="1 2">Gsoil1550</strain>
    </source>
</reference>
<evidence type="ECO:0000313" key="1">
    <source>
        <dbReference type="EMBL" id="QEC66254.1"/>
    </source>
</evidence>
<keyword evidence="2" id="KW-1185">Reference proteome</keyword>
<dbReference type="RefSeq" id="WP_147188054.1">
    <property type="nucleotide sequence ID" value="NZ_CP042435.1"/>
</dbReference>
<dbReference type="AlphaFoldDB" id="A0A5B8V4E2"/>
<dbReference type="Proteomes" id="UP000321533">
    <property type="component" value="Chromosome"/>
</dbReference>
<accession>A0A5B8V4E2</accession>
<proteinExistence type="predicted"/>
<name>A0A5B8V4E2_9BACT</name>
<dbReference type="OrthoDB" id="959050at2"/>
<evidence type="ECO:0000313" key="2">
    <source>
        <dbReference type="Proteomes" id="UP000321533"/>
    </source>
</evidence>
<dbReference type="KEGG" id="pgin:FRZ67_02630"/>
<protein>
    <submittedName>
        <fullName evidence="1">Uncharacterized protein</fullName>
    </submittedName>
</protein>
<organism evidence="1 2">
    <name type="scientific">Panacibacter ginsenosidivorans</name>
    <dbReference type="NCBI Taxonomy" id="1813871"/>
    <lineage>
        <taxon>Bacteria</taxon>
        <taxon>Pseudomonadati</taxon>
        <taxon>Bacteroidota</taxon>
        <taxon>Chitinophagia</taxon>
        <taxon>Chitinophagales</taxon>
        <taxon>Chitinophagaceae</taxon>
        <taxon>Panacibacter</taxon>
    </lineage>
</organism>
<dbReference type="EMBL" id="CP042435">
    <property type="protein sequence ID" value="QEC66254.1"/>
    <property type="molecule type" value="Genomic_DNA"/>
</dbReference>
<sequence length="135" mass="15984">MHIEINDNTTLRHIQEIFSDYYPYLQMEFYKSPHKKYEASAERELIYPGKTIGEVKQTHVSAMIEMLPLSKVADVEKEFMQRFGLSVQILRKEKDHWEQTTGMDDFTLKELNEMGRNSSDDFILSDLDEEENEEV</sequence>